<keyword evidence="2" id="KW-0547">Nucleotide-binding</keyword>
<dbReference type="GO" id="GO:0005737">
    <property type="term" value="C:cytoplasm"/>
    <property type="evidence" value="ECO:0007669"/>
    <property type="project" value="TreeGrafter"/>
</dbReference>
<dbReference type="InterPro" id="IPR004408">
    <property type="entry name" value="Biotin_CoA_COase_ligase"/>
</dbReference>
<reference evidence="5" key="1">
    <citation type="submission" date="2018-06" db="EMBL/GenBank/DDBJ databases">
        <authorList>
            <person name="Zhirakovskaya E."/>
        </authorList>
    </citation>
    <scope>NUCLEOTIDE SEQUENCE</scope>
</reference>
<evidence type="ECO:0000256" key="2">
    <source>
        <dbReference type="ARBA" id="ARBA00022741"/>
    </source>
</evidence>
<evidence type="ECO:0000313" key="5">
    <source>
        <dbReference type="EMBL" id="VAW04591.1"/>
    </source>
</evidence>
<protein>
    <submittedName>
        <fullName evidence="5">Biotin--protein ligase</fullName>
        <ecNumber evidence="5">6.3.4.9</ecNumber>
    </submittedName>
</protein>
<proteinExistence type="predicted"/>
<dbReference type="Gene3D" id="2.30.30.100">
    <property type="match status" value="1"/>
</dbReference>
<dbReference type="PANTHER" id="PTHR12835">
    <property type="entry name" value="BIOTIN PROTEIN LIGASE"/>
    <property type="match status" value="1"/>
</dbReference>
<dbReference type="SUPFAM" id="SSF50037">
    <property type="entry name" value="C-terminal domain of transcriptional repressors"/>
    <property type="match status" value="1"/>
</dbReference>
<accession>A0A3B0SEC3</accession>
<evidence type="ECO:0000256" key="3">
    <source>
        <dbReference type="ARBA" id="ARBA00022840"/>
    </source>
</evidence>
<dbReference type="Gene3D" id="3.30.930.10">
    <property type="entry name" value="Bira Bifunctional Protein, Domain 2"/>
    <property type="match status" value="1"/>
</dbReference>
<feature type="domain" description="BPL/LPL catalytic" evidence="4">
    <location>
        <begin position="1"/>
        <end position="181"/>
    </location>
</feature>
<dbReference type="InterPro" id="IPR003142">
    <property type="entry name" value="BPL_C"/>
</dbReference>
<sequence length="244" mass="27165">MPDGYDLRAFDHLDSTNTQCHRIVEEGTAGNIWVMADRQSAGRGRRGREWVSRSGNLFASLLYAIDCDPCTASQLSFVAALAVRDMVADILQSADGVHCKWPNDILVGGRKISGILLETAGPGGEIPSHVIIGIGVNLRHFPDDVQYPATSLREQTGRDYSNDFVMERLARSMDYWILRWKDHGFPLIRKAWKDNARGLGQEIIVRLSGEELRGRFVDLDETGALILAVGDERRHITAGDVFFP</sequence>
<dbReference type="SUPFAM" id="SSF55681">
    <property type="entry name" value="Class II aaRS and biotin synthetases"/>
    <property type="match status" value="1"/>
</dbReference>
<dbReference type="AlphaFoldDB" id="A0A3B0SEC3"/>
<dbReference type="Pfam" id="PF02237">
    <property type="entry name" value="BPL_C"/>
    <property type="match status" value="1"/>
</dbReference>
<evidence type="ECO:0000256" key="1">
    <source>
        <dbReference type="ARBA" id="ARBA00022598"/>
    </source>
</evidence>
<dbReference type="InterPro" id="IPR004143">
    <property type="entry name" value="BPL_LPL_catalytic"/>
</dbReference>
<dbReference type="InterPro" id="IPR045864">
    <property type="entry name" value="aa-tRNA-synth_II/BPL/LPL"/>
</dbReference>
<gene>
    <name evidence="5" type="ORF">MNBD_ALPHA01-2311</name>
</gene>
<evidence type="ECO:0000259" key="4">
    <source>
        <dbReference type="PROSITE" id="PS51733"/>
    </source>
</evidence>
<dbReference type="PANTHER" id="PTHR12835:SF5">
    <property type="entry name" value="BIOTIN--PROTEIN LIGASE"/>
    <property type="match status" value="1"/>
</dbReference>
<organism evidence="5">
    <name type="scientific">hydrothermal vent metagenome</name>
    <dbReference type="NCBI Taxonomy" id="652676"/>
    <lineage>
        <taxon>unclassified sequences</taxon>
        <taxon>metagenomes</taxon>
        <taxon>ecological metagenomes</taxon>
    </lineage>
</organism>
<dbReference type="CDD" id="cd16442">
    <property type="entry name" value="BPL"/>
    <property type="match status" value="1"/>
</dbReference>
<dbReference type="Pfam" id="PF03099">
    <property type="entry name" value="BPL_LplA_LipB"/>
    <property type="match status" value="1"/>
</dbReference>
<dbReference type="InterPro" id="IPR008988">
    <property type="entry name" value="Transcriptional_repressor_C"/>
</dbReference>
<dbReference type="GO" id="GO:0005524">
    <property type="term" value="F:ATP binding"/>
    <property type="evidence" value="ECO:0007669"/>
    <property type="project" value="UniProtKB-KW"/>
</dbReference>
<name>A0A3B0SEC3_9ZZZZ</name>
<dbReference type="NCBIfam" id="TIGR00121">
    <property type="entry name" value="birA_ligase"/>
    <property type="match status" value="1"/>
</dbReference>
<keyword evidence="1 5" id="KW-0436">Ligase</keyword>
<dbReference type="GO" id="GO:0004077">
    <property type="term" value="F:biotin--[biotin carboxyl-carrier protein] ligase activity"/>
    <property type="evidence" value="ECO:0007669"/>
    <property type="project" value="UniProtKB-EC"/>
</dbReference>
<dbReference type="EMBL" id="UOEJ01000194">
    <property type="protein sequence ID" value="VAW04591.1"/>
    <property type="molecule type" value="Genomic_DNA"/>
</dbReference>
<dbReference type="PROSITE" id="PS51733">
    <property type="entry name" value="BPL_LPL_CATALYTIC"/>
    <property type="match status" value="1"/>
</dbReference>
<dbReference type="EC" id="6.3.4.9" evidence="5"/>
<keyword evidence="3" id="KW-0067">ATP-binding</keyword>